<dbReference type="GO" id="GO:0005886">
    <property type="term" value="C:plasma membrane"/>
    <property type="evidence" value="ECO:0007669"/>
    <property type="project" value="UniProtKB-SubCell"/>
</dbReference>
<evidence type="ECO:0000256" key="8">
    <source>
        <dbReference type="SAM" id="Phobius"/>
    </source>
</evidence>
<keyword evidence="4 8" id="KW-0812">Transmembrane</keyword>
<proteinExistence type="inferred from homology"/>
<evidence type="ECO:0000256" key="5">
    <source>
        <dbReference type="ARBA" id="ARBA00022960"/>
    </source>
</evidence>
<reference evidence="9 10" key="1">
    <citation type="submission" date="2018-05" db="EMBL/GenBank/DDBJ databases">
        <title>Lactobacillus sanfranciscensis Ah4 draft denome sequence.</title>
        <authorList>
            <person name="Zhang G."/>
        </authorList>
    </citation>
    <scope>NUCLEOTIDE SEQUENCE [LARGE SCALE GENOMIC DNA]</scope>
    <source>
        <strain evidence="9 10">Ah4</strain>
    </source>
</reference>
<dbReference type="Pfam" id="PF04093">
    <property type="entry name" value="MreD"/>
    <property type="match status" value="1"/>
</dbReference>
<dbReference type="NCBIfam" id="TIGR03426">
    <property type="entry name" value="shape_MreD"/>
    <property type="match status" value="1"/>
</dbReference>
<comment type="similarity">
    <text evidence="2">Belongs to the MreD family.</text>
</comment>
<dbReference type="InterPro" id="IPR007227">
    <property type="entry name" value="Cell_shape_determining_MreD"/>
</dbReference>
<evidence type="ECO:0000313" key="10">
    <source>
        <dbReference type="Proteomes" id="UP000313312"/>
    </source>
</evidence>
<keyword evidence="5" id="KW-0133">Cell shape</keyword>
<dbReference type="Proteomes" id="UP000313312">
    <property type="component" value="Unassembled WGS sequence"/>
</dbReference>
<comment type="caution">
    <text evidence="9">The sequence shown here is derived from an EMBL/GenBank/DDBJ whole genome shotgun (WGS) entry which is preliminary data.</text>
</comment>
<feature type="transmembrane region" description="Helical" evidence="8">
    <location>
        <begin position="106"/>
        <end position="128"/>
    </location>
</feature>
<dbReference type="RefSeq" id="WP_103428459.1">
    <property type="nucleotide sequence ID" value="NZ_CAUOSB010000001.1"/>
</dbReference>
<feature type="transmembrane region" description="Helical" evidence="8">
    <location>
        <begin position="7"/>
        <end position="33"/>
    </location>
</feature>
<keyword evidence="6 8" id="KW-1133">Transmembrane helix</keyword>
<evidence type="ECO:0000256" key="2">
    <source>
        <dbReference type="ARBA" id="ARBA00007776"/>
    </source>
</evidence>
<dbReference type="EMBL" id="QFCR01000001">
    <property type="protein sequence ID" value="TNK91150.1"/>
    <property type="molecule type" value="Genomic_DNA"/>
</dbReference>
<name>A0A5C4TKT5_FRUSA</name>
<organism evidence="9 10">
    <name type="scientific">Fructilactobacillus sanfranciscensis</name>
    <name type="common">Lactobacillus sanfranciscensis</name>
    <dbReference type="NCBI Taxonomy" id="1625"/>
    <lineage>
        <taxon>Bacteria</taxon>
        <taxon>Bacillati</taxon>
        <taxon>Bacillota</taxon>
        <taxon>Bacilli</taxon>
        <taxon>Lactobacillales</taxon>
        <taxon>Lactobacillaceae</taxon>
        <taxon>Fructilactobacillus</taxon>
    </lineage>
</organism>
<feature type="transmembrane region" description="Helical" evidence="8">
    <location>
        <begin position="77"/>
        <end position="100"/>
    </location>
</feature>
<evidence type="ECO:0000256" key="4">
    <source>
        <dbReference type="ARBA" id="ARBA00022692"/>
    </source>
</evidence>
<evidence type="ECO:0000256" key="7">
    <source>
        <dbReference type="ARBA" id="ARBA00023136"/>
    </source>
</evidence>
<dbReference type="GeneID" id="93160815"/>
<keyword evidence="7 8" id="KW-0472">Membrane</keyword>
<sequence>MLKKSRHYLLFIIGLFISFYLEGALMHAFPYLLAGKFPMVPYLTVTWLIYTILFSDRKQNIHIYWWAFGIGLLYDSYYIGVLGIYTFIFPIVVLVTKLILEYVDENIYSSIMIYLIDIIIVLVLGYTGGRMSHLVYFSGIHFFAYAFGPTLLLNLVIFLLLYFPISLLFDKYRK</sequence>
<keyword evidence="3" id="KW-1003">Cell membrane</keyword>
<feature type="transmembrane region" description="Helical" evidence="8">
    <location>
        <begin position="140"/>
        <end position="165"/>
    </location>
</feature>
<dbReference type="GO" id="GO:0008360">
    <property type="term" value="P:regulation of cell shape"/>
    <property type="evidence" value="ECO:0007669"/>
    <property type="project" value="UniProtKB-KW"/>
</dbReference>
<evidence type="ECO:0000256" key="3">
    <source>
        <dbReference type="ARBA" id="ARBA00022475"/>
    </source>
</evidence>
<accession>A0A5C4TKT5</accession>
<evidence type="ECO:0000256" key="6">
    <source>
        <dbReference type="ARBA" id="ARBA00022989"/>
    </source>
</evidence>
<evidence type="ECO:0000313" key="9">
    <source>
        <dbReference type="EMBL" id="TNK91150.1"/>
    </source>
</evidence>
<protein>
    <submittedName>
        <fullName evidence="9">Rod shape-determining protein MreD</fullName>
    </submittedName>
</protein>
<gene>
    <name evidence="9" type="primary">mreD</name>
    <name evidence="9" type="ORF">DID87_00255</name>
</gene>
<dbReference type="AlphaFoldDB" id="A0A5C4TKT5"/>
<evidence type="ECO:0000256" key="1">
    <source>
        <dbReference type="ARBA" id="ARBA00004651"/>
    </source>
</evidence>
<comment type="subcellular location">
    <subcellularLocation>
        <location evidence="1">Cell membrane</location>
        <topology evidence="1">Multi-pass membrane protein</topology>
    </subcellularLocation>
</comment>